<dbReference type="Pfam" id="PF03631">
    <property type="entry name" value="Virul_fac_BrkB"/>
    <property type="match status" value="1"/>
</dbReference>
<keyword evidence="5 6" id="KW-0472">Membrane</keyword>
<feature type="transmembrane region" description="Helical" evidence="6">
    <location>
        <begin position="233"/>
        <end position="251"/>
    </location>
</feature>
<comment type="subcellular location">
    <subcellularLocation>
        <location evidence="1">Cell membrane</location>
        <topology evidence="1">Multi-pass membrane protein</topology>
    </subcellularLocation>
</comment>
<dbReference type="PANTHER" id="PTHR30213">
    <property type="entry name" value="INNER MEMBRANE PROTEIN YHJD"/>
    <property type="match status" value="1"/>
</dbReference>
<evidence type="ECO:0000256" key="1">
    <source>
        <dbReference type="ARBA" id="ARBA00004651"/>
    </source>
</evidence>
<feature type="transmembrane region" description="Helical" evidence="6">
    <location>
        <begin position="56"/>
        <end position="78"/>
    </location>
</feature>
<dbReference type="PANTHER" id="PTHR30213:SF0">
    <property type="entry name" value="UPF0761 MEMBRANE PROTEIN YIHY"/>
    <property type="match status" value="1"/>
</dbReference>
<evidence type="ECO:0000256" key="5">
    <source>
        <dbReference type="ARBA" id="ARBA00023136"/>
    </source>
</evidence>
<keyword evidence="2" id="KW-1003">Cell membrane</keyword>
<feature type="transmembrane region" description="Helical" evidence="6">
    <location>
        <begin position="28"/>
        <end position="49"/>
    </location>
</feature>
<sequence length="297" mass="34162">MGLLKTNFIFSIINNILNFLKKIKLQSLYGFSLYELFSLYFTGILKGAISTRAGSISFSFFMAFFPFVLFVLNLIPFFPIENFDKIFLDLLESLLPQESTVFFHDIFLDINSNKRSGLLSSTLLLSIILIGNGVNSVFEGFSDSYHVEFSRNFIKQYLYAIMVGFILVIVVLFATTMSIFFDFLIAKNISIISYLFLYFKYIFLIILALIAFSSLYFFGTIQGRNLKFISPGSIMTTFLLIITTYFFGLYIENFSNYNELYGSIGALIIMMLYIWINSISLLLGFELNVVIYKLKNN</sequence>
<dbReference type="AlphaFoldDB" id="A0A381QZE9"/>
<dbReference type="InterPro" id="IPR017039">
    <property type="entry name" value="Virul_fac_BrkB"/>
</dbReference>
<evidence type="ECO:0000256" key="6">
    <source>
        <dbReference type="SAM" id="Phobius"/>
    </source>
</evidence>
<dbReference type="PIRSF" id="PIRSF035875">
    <property type="entry name" value="RNase_BN"/>
    <property type="match status" value="1"/>
</dbReference>
<evidence type="ECO:0000256" key="4">
    <source>
        <dbReference type="ARBA" id="ARBA00022989"/>
    </source>
</evidence>
<name>A0A381QZE9_9ZZZZ</name>
<feature type="transmembrane region" description="Helical" evidence="6">
    <location>
        <begin position="158"/>
        <end position="181"/>
    </location>
</feature>
<gene>
    <name evidence="7" type="ORF">METZ01_LOCUS37404</name>
</gene>
<accession>A0A381QZE9</accession>
<feature type="transmembrane region" description="Helical" evidence="6">
    <location>
        <begin position="118"/>
        <end position="138"/>
    </location>
</feature>
<dbReference type="GO" id="GO:0005886">
    <property type="term" value="C:plasma membrane"/>
    <property type="evidence" value="ECO:0007669"/>
    <property type="project" value="UniProtKB-SubCell"/>
</dbReference>
<evidence type="ECO:0000313" key="7">
    <source>
        <dbReference type="EMBL" id="SUZ84550.1"/>
    </source>
</evidence>
<organism evidence="7">
    <name type="scientific">marine metagenome</name>
    <dbReference type="NCBI Taxonomy" id="408172"/>
    <lineage>
        <taxon>unclassified sequences</taxon>
        <taxon>metagenomes</taxon>
        <taxon>ecological metagenomes</taxon>
    </lineage>
</organism>
<feature type="transmembrane region" description="Helical" evidence="6">
    <location>
        <begin position="201"/>
        <end position="221"/>
    </location>
</feature>
<protein>
    <submittedName>
        <fullName evidence="7">Uncharacterized protein</fullName>
    </submittedName>
</protein>
<evidence type="ECO:0000256" key="3">
    <source>
        <dbReference type="ARBA" id="ARBA00022692"/>
    </source>
</evidence>
<keyword evidence="3 6" id="KW-0812">Transmembrane</keyword>
<evidence type="ECO:0000256" key="2">
    <source>
        <dbReference type="ARBA" id="ARBA00022475"/>
    </source>
</evidence>
<reference evidence="7" key="1">
    <citation type="submission" date="2018-05" db="EMBL/GenBank/DDBJ databases">
        <authorList>
            <person name="Lanie J.A."/>
            <person name="Ng W.-L."/>
            <person name="Kazmierczak K.M."/>
            <person name="Andrzejewski T.M."/>
            <person name="Davidsen T.M."/>
            <person name="Wayne K.J."/>
            <person name="Tettelin H."/>
            <person name="Glass J.I."/>
            <person name="Rusch D."/>
            <person name="Podicherti R."/>
            <person name="Tsui H.-C.T."/>
            <person name="Winkler M.E."/>
        </authorList>
    </citation>
    <scope>NUCLEOTIDE SEQUENCE</scope>
</reference>
<feature type="transmembrane region" description="Helical" evidence="6">
    <location>
        <begin position="263"/>
        <end position="285"/>
    </location>
</feature>
<proteinExistence type="predicted"/>
<dbReference type="NCBIfam" id="TIGR00765">
    <property type="entry name" value="yihY_not_rbn"/>
    <property type="match status" value="1"/>
</dbReference>
<dbReference type="EMBL" id="UINC01001595">
    <property type="protein sequence ID" value="SUZ84550.1"/>
    <property type="molecule type" value="Genomic_DNA"/>
</dbReference>
<keyword evidence="4 6" id="KW-1133">Transmembrane helix</keyword>